<dbReference type="SUPFAM" id="SSF53098">
    <property type="entry name" value="Ribonuclease H-like"/>
    <property type="match status" value="1"/>
</dbReference>
<dbReference type="InterPro" id="IPR012337">
    <property type="entry name" value="RNaseH-like_sf"/>
</dbReference>
<evidence type="ECO:0000313" key="1">
    <source>
        <dbReference type="EMBL" id="KNE19807.1"/>
    </source>
</evidence>
<keyword evidence="2" id="KW-1185">Reference proteome</keyword>
<dbReference type="Proteomes" id="UP000036780">
    <property type="component" value="Unassembled WGS sequence"/>
</dbReference>
<reference evidence="2" key="1">
    <citation type="submission" date="2015-07" db="EMBL/GenBank/DDBJ databases">
        <title>Fjat-10053 dsm26.</title>
        <authorList>
            <person name="Liu B."/>
            <person name="Wang J."/>
            <person name="Zhu Y."/>
            <person name="Liu G."/>
            <person name="Chen Q."/>
            <person name="Chen Z."/>
            <person name="Lan J."/>
            <person name="Che J."/>
            <person name="Ge C."/>
            <person name="Shi H."/>
            <person name="Pan Z."/>
            <person name="Liu X."/>
        </authorList>
    </citation>
    <scope>NUCLEOTIDE SEQUENCE [LARGE SCALE GENOMIC DNA]</scope>
    <source>
        <strain evidence="2">DSM 26</strain>
    </source>
</reference>
<dbReference type="GO" id="GO:0003676">
    <property type="term" value="F:nucleic acid binding"/>
    <property type="evidence" value="ECO:0007669"/>
    <property type="project" value="InterPro"/>
</dbReference>
<dbReference type="InterPro" id="IPR053151">
    <property type="entry name" value="RNase_H-like"/>
</dbReference>
<keyword evidence="1" id="KW-0378">Hydrolase</keyword>
<dbReference type="Gene3D" id="3.30.420.10">
    <property type="entry name" value="Ribonuclease H-like superfamily/Ribonuclease H"/>
    <property type="match status" value="1"/>
</dbReference>
<dbReference type="EMBL" id="LGTO01000007">
    <property type="protein sequence ID" value="KNE19807.1"/>
    <property type="molecule type" value="Genomic_DNA"/>
</dbReference>
<dbReference type="EC" id="3.1.26.4" evidence="1"/>
<dbReference type="PATRIC" id="fig|1473.5.peg.1744"/>
<dbReference type="RefSeq" id="WP_050352364.1">
    <property type="nucleotide sequence ID" value="NZ_BOSN01000008.1"/>
</dbReference>
<dbReference type="InterPro" id="IPR002156">
    <property type="entry name" value="RNaseH_domain"/>
</dbReference>
<dbReference type="GeneID" id="66871110"/>
<accession>A0A0L0QMH6</accession>
<dbReference type="OrthoDB" id="7845843at2"/>
<protein>
    <submittedName>
        <fullName evidence="1">Ribonuclease H</fullName>
        <ecNumber evidence="1">3.1.26.4</ecNumber>
    </submittedName>
</protein>
<dbReference type="PANTHER" id="PTHR47723:SF19">
    <property type="entry name" value="POLYNUCLEOTIDYL TRANSFERASE, RIBONUCLEASE H-LIKE SUPERFAMILY PROTEIN"/>
    <property type="match status" value="1"/>
</dbReference>
<sequence>MIEVYTDGASNGDPGPSGAGIYIKQGHNQYNYTFFLGNLSNHEAEFHAVIQALIICKEKFPNEILSFRADSKIVVETIEKNYTKNKAFIPLLQTIHEHSSHFPHFFIKWIPEKQNMHADKLARQAIRNHHSKIR</sequence>
<evidence type="ECO:0000313" key="2">
    <source>
        <dbReference type="Proteomes" id="UP000036780"/>
    </source>
</evidence>
<dbReference type="Pfam" id="PF00075">
    <property type="entry name" value="RNase_H"/>
    <property type="match status" value="1"/>
</dbReference>
<dbReference type="AlphaFoldDB" id="A0A0L0QMH6"/>
<dbReference type="PANTHER" id="PTHR47723">
    <property type="entry name" value="OS05G0353850 PROTEIN"/>
    <property type="match status" value="1"/>
</dbReference>
<proteinExistence type="predicted"/>
<dbReference type="PROSITE" id="PS50879">
    <property type="entry name" value="RNASE_H_1"/>
    <property type="match status" value="1"/>
</dbReference>
<dbReference type="GO" id="GO:0004523">
    <property type="term" value="F:RNA-DNA hybrid ribonuclease activity"/>
    <property type="evidence" value="ECO:0007669"/>
    <property type="project" value="UniProtKB-EC"/>
</dbReference>
<dbReference type="CDD" id="cd09279">
    <property type="entry name" value="RNase_HI_like"/>
    <property type="match status" value="1"/>
</dbReference>
<organism evidence="1 2">
    <name type="scientific">Virgibacillus pantothenticus</name>
    <dbReference type="NCBI Taxonomy" id="1473"/>
    <lineage>
        <taxon>Bacteria</taxon>
        <taxon>Bacillati</taxon>
        <taxon>Bacillota</taxon>
        <taxon>Bacilli</taxon>
        <taxon>Bacillales</taxon>
        <taxon>Bacillaceae</taxon>
        <taxon>Virgibacillus</taxon>
    </lineage>
</organism>
<dbReference type="InterPro" id="IPR036397">
    <property type="entry name" value="RNaseH_sf"/>
</dbReference>
<comment type="caution">
    <text evidence="1">The sequence shown here is derived from an EMBL/GenBank/DDBJ whole genome shotgun (WGS) entry which is preliminary data.</text>
</comment>
<name>A0A0L0QMH6_VIRPA</name>
<gene>
    <name evidence="1" type="primary">rnhA</name>
    <name evidence="1" type="ORF">AFK71_15395</name>
</gene>